<feature type="region of interest" description="Disordered" evidence="1">
    <location>
        <begin position="29"/>
        <end position="72"/>
    </location>
</feature>
<evidence type="ECO:0000313" key="3">
    <source>
        <dbReference type="Proteomes" id="UP001412067"/>
    </source>
</evidence>
<name>A0ABR2MN34_9ASPA</name>
<comment type="caution">
    <text evidence="2">The sequence shown here is derived from an EMBL/GenBank/DDBJ whole genome shotgun (WGS) entry which is preliminary data.</text>
</comment>
<reference evidence="2 3" key="1">
    <citation type="journal article" date="2022" name="Nat. Plants">
        <title>Genomes of leafy and leafless Platanthera orchids illuminate the evolution of mycoheterotrophy.</title>
        <authorList>
            <person name="Li M.H."/>
            <person name="Liu K.W."/>
            <person name="Li Z."/>
            <person name="Lu H.C."/>
            <person name="Ye Q.L."/>
            <person name="Zhang D."/>
            <person name="Wang J.Y."/>
            <person name="Li Y.F."/>
            <person name="Zhong Z.M."/>
            <person name="Liu X."/>
            <person name="Yu X."/>
            <person name="Liu D.K."/>
            <person name="Tu X.D."/>
            <person name="Liu B."/>
            <person name="Hao Y."/>
            <person name="Liao X.Y."/>
            <person name="Jiang Y.T."/>
            <person name="Sun W.H."/>
            <person name="Chen J."/>
            <person name="Chen Y.Q."/>
            <person name="Ai Y."/>
            <person name="Zhai J.W."/>
            <person name="Wu S.S."/>
            <person name="Zhou Z."/>
            <person name="Hsiao Y.Y."/>
            <person name="Wu W.L."/>
            <person name="Chen Y.Y."/>
            <person name="Lin Y.F."/>
            <person name="Hsu J.L."/>
            <person name="Li C.Y."/>
            <person name="Wang Z.W."/>
            <person name="Zhao X."/>
            <person name="Zhong W.Y."/>
            <person name="Ma X.K."/>
            <person name="Ma L."/>
            <person name="Huang J."/>
            <person name="Chen G.Z."/>
            <person name="Huang M.Z."/>
            <person name="Huang L."/>
            <person name="Peng D.H."/>
            <person name="Luo Y.B."/>
            <person name="Zou S.Q."/>
            <person name="Chen S.P."/>
            <person name="Lan S."/>
            <person name="Tsai W.C."/>
            <person name="Van de Peer Y."/>
            <person name="Liu Z.J."/>
        </authorList>
    </citation>
    <scope>NUCLEOTIDE SEQUENCE [LARGE SCALE GENOMIC DNA]</scope>
    <source>
        <strain evidence="2">Lor288</strain>
    </source>
</reference>
<gene>
    <name evidence="2" type="ORF">KSP40_PGU018687</name>
</gene>
<sequence>MVSMIPFARVCFSSHATLVDSCRVDATTPSLYLPDGSPTPPVSRSPAGSRCSTKVRRPLLRPSPSGSTTFPTEIPQKLTAASSAALLRHRRTRLSLPWAPATTSAPAASGSSATPTYLFARPNFYPDLERIVGTSAAGKMRSSEKATFVFC</sequence>
<dbReference type="Proteomes" id="UP001412067">
    <property type="component" value="Unassembled WGS sequence"/>
</dbReference>
<proteinExistence type="predicted"/>
<evidence type="ECO:0000256" key="1">
    <source>
        <dbReference type="SAM" id="MobiDB-lite"/>
    </source>
</evidence>
<dbReference type="EMBL" id="JBBWWR010000006">
    <property type="protein sequence ID" value="KAK8965609.1"/>
    <property type="molecule type" value="Genomic_DNA"/>
</dbReference>
<accession>A0ABR2MN34</accession>
<protein>
    <submittedName>
        <fullName evidence="2">Uncharacterized protein</fullName>
    </submittedName>
</protein>
<evidence type="ECO:0000313" key="2">
    <source>
        <dbReference type="EMBL" id="KAK8965609.1"/>
    </source>
</evidence>
<organism evidence="2 3">
    <name type="scientific">Platanthera guangdongensis</name>
    <dbReference type="NCBI Taxonomy" id="2320717"/>
    <lineage>
        <taxon>Eukaryota</taxon>
        <taxon>Viridiplantae</taxon>
        <taxon>Streptophyta</taxon>
        <taxon>Embryophyta</taxon>
        <taxon>Tracheophyta</taxon>
        <taxon>Spermatophyta</taxon>
        <taxon>Magnoliopsida</taxon>
        <taxon>Liliopsida</taxon>
        <taxon>Asparagales</taxon>
        <taxon>Orchidaceae</taxon>
        <taxon>Orchidoideae</taxon>
        <taxon>Orchideae</taxon>
        <taxon>Orchidinae</taxon>
        <taxon>Platanthera</taxon>
    </lineage>
</organism>
<keyword evidence="3" id="KW-1185">Reference proteome</keyword>